<feature type="domain" description="HipA-like C-terminal" evidence="4">
    <location>
        <begin position="57"/>
        <end position="280"/>
    </location>
</feature>
<protein>
    <submittedName>
        <fullName evidence="5">Type II toxin-antitoxin system HipA family toxin</fullName>
    </submittedName>
</protein>
<dbReference type="EMBL" id="SMFM01000008">
    <property type="protein sequence ID" value="TDD74646.1"/>
    <property type="molecule type" value="Genomic_DNA"/>
</dbReference>
<keyword evidence="6" id="KW-1185">Reference proteome</keyword>
<reference evidence="5 6" key="1">
    <citation type="submission" date="2019-03" db="EMBL/GenBank/DDBJ databases">
        <title>Flavobacterium AT-3-2 sp. nov., isolated from arctic soil.</title>
        <authorList>
            <person name="Chaudhary D.K."/>
        </authorList>
    </citation>
    <scope>NUCLEOTIDE SEQUENCE [LARGE SCALE GENOMIC DNA]</scope>
    <source>
        <strain evidence="5 6">AT-3-2</strain>
    </source>
</reference>
<dbReference type="Gene3D" id="1.10.1070.20">
    <property type="match status" value="1"/>
</dbReference>
<name>A0A4R5ASH1_9FLAO</name>
<accession>A0A4R5ASH1</accession>
<dbReference type="Proteomes" id="UP000295278">
    <property type="component" value="Unassembled WGS sequence"/>
</dbReference>
<organism evidence="5 6">
    <name type="scientific">Flavobacterium caseinilyticum</name>
    <dbReference type="NCBI Taxonomy" id="2541732"/>
    <lineage>
        <taxon>Bacteria</taxon>
        <taxon>Pseudomonadati</taxon>
        <taxon>Bacteroidota</taxon>
        <taxon>Flavobacteriia</taxon>
        <taxon>Flavobacteriales</taxon>
        <taxon>Flavobacteriaceae</taxon>
        <taxon>Flavobacterium</taxon>
    </lineage>
</organism>
<keyword evidence="3" id="KW-0418">Kinase</keyword>
<evidence type="ECO:0000256" key="2">
    <source>
        <dbReference type="ARBA" id="ARBA00022679"/>
    </source>
</evidence>
<keyword evidence="2" id="KW-0808">Transferase</keyword>
<dbReference type="Pfam" id="PF07804">
    <property type="entry name" value="HipA_C"/>
    <property type="match status" value="1"/>
</dbReference>
<sequence>MSKKCLYCYQSLNDKSVGDFHERCSFEFFGTKQQPAFDHSLKQMVELAKNVVERSVAVPGVQPKLSLSIVNDTIQDGSKGRLTVIGALGGNYIFKPPSEQFPEMPENEHVTMRIAEAFGINTVKSSLIRLQSGELSYITKRIDRTETGEKIHMLDMFQITEAFDKYKSSMEKIGKALDEFSDNTLLDKVYFLELGIFSFLTGNNDMHLKNFSMIHFGETWTLAPAYDLLNVTIVNPDDTEELALTLDGKKKKLKWEHFKKLGINLGLNEKQIKGIAKRFQKNKPIALLWIENSFLSDAFKEKYKVLLEERYHRLFETD</sequence>
<comment type="caution">
    <text evidence="5">The sequence shown here is derived from an EMBL/GenBank/DDBJ whole genome shotgun (WGS) entry which is preliminary data.</text>
</comment>
<evidence type="ECO:0000256" key="1">
    <source>
        <dbReference type="ARBA" id="ARBA00010164"/>
    </source>
</evidence>
<dbReference type="RefSeq" id="WP_131910432.1">
    <property type="nucleotide sequence ID" value="NZ_SMFM01000008.1"/>
</dbReference>
<gene>
    <name evidence="5" type="ORF">E0F89_14165</name>
</gene>
<dbReference type="InterPro" id="IPR012893">
    <property type="entry name" value="HipA-like_C"/>
</dbReference>
<dbReference type="OrthoDB" id="9805913at2"/>
<evidence type="ECO:0000313" key="6">
    <source>
        <dbReference type="Proteomes" id="UP000295278"/>
    </source>
</evidence>
<comment type="similarity">
    <text evidence="1">Belongs to the HipA Ser/Thr kinase family.</text>
</comment>
<evidence type="ECO:0000313" key="5">
    <source>
        <dbReference type="EMBL" id="TDD74646.1"/>
    </source>
</evidence>
<dbReference type="InterPro" id="IPR052028">
    <property type="entry name" value="HipA_Ser/Thr_kinase"/>
</dbReference>
<dbReference type="AlphaFoldDB" id="A0A4R5ASH1"/>
<proteinExistence type="inferred from homology"/>
<evidence type="ECO:0000256" key="3">
    <source>
        <dbReference type="ARBA" id="ARBA00022777"/>
    </source>
</evidence>
<dbReference type="PANTHER" id="PTHR37419">
    <property type="entry name" value="SERINE/THREONINE-PROTEIN KINASE TOXIN HIPA"/>
    <property type="match status" value="1"/>
</dbReference>
<dbReference type="GO" id="GO:0005829">
    <property type="term" value="C:cytosol"/>
    <property type="evidence" value="ECO:0007669"/>
    <property type="project" value="TreeGrafter"/>
</dbReference>
<evidence type="ECO:0000259" key="4">
    <source>
        <dbReference type="Pfam" id="PF07804"/>
    </source>
</evidence>
<dbReference type="PANTHER" id="PTHR37419:SF1">
    <property type="entry name" value="SERINE_THREONINE-PROTEIN KINASE TOXIN HIPA"/>
    <property type="match status" value="1"/>
</dbReference>
<dbReference type="GO" id="GO:0004674">
    <property type="term" value="F:protein serine/threonine kinase activity"/>
    <property type="evidence" value="ECO:0007669"/>
    <property type="project" value="TreeGrafter"/>
</dbReference>